<gene>
    <name evidence="1" type="ORF">HMPREF0758_3380</name>
</gene>
<comment type="caution">
    <text evidence="1">The sequence shown here is derived from an EMBL/GenBank/DDBJ whole genome shotgun (WGS) entry which is preliminary data.</text>
</comment>
<evidence type="ECO:0000313" key="1">
    <source>
        <dbReference type="EMBL" id="EFE94946.1"/>
    </source>
</evidence>
<proteinExistence type="predicted"/>
<reference evidence="1 2" key="1">
    <citation type="submission" date="2010-01" db="EMBL/GenBank/DDBJ databases">
        <authorList>
            <person name="Muzny D."/>
            <person name="Qin X."/>
            <person name="Deng J."/>
            <person name="Jiang H."/>
            <person name="Liu Y."/>
            <person name="Qu J."/>
            <person name="Song X.-Z."/>
            <person name="Zhang L."/>
            <person name="Thornton R."/>
            <person name="Coyle M."/>
            <person name="Francisco L."/>
            <person name="Jackson L."/>
            <person name="Javaid M."/>
            <person name="Korchina V."/>
            <person name="Kovar C."/>
            <person name="Mata R."/>
            <person name="Mathew T."/>
            <person name="Ngo R."/>
            <person name="Nguyen L."/>
            <person name="Nguyen N."/>
            <person name="Okwuonu G."/>
            <person name="Ongeri F."/>
            <person name="Pham C."/>
            <person name="Simmons D."/>
            <person name="Wilczek-Boney K."/>
            <person name="Hale W."/>
            <person name="Jakkamsetti A."/>
            <person name="Pham P."/>
            <person name="Ruth R."/>
            <person name="San Lucas F."/>
            <person name="Warren J."/>
            <person name="Zhang J."/>
            <person name="Zhao Z."/>
            <person name="Zhou C."/>
            <person name="Zhu D."/>
            <person name="Lee S."/>
            <person name="Bess C."/>
            <person name="Blankenburg K."/>
            <person name="Forbes L."/>
            <person name="Fu Q."/>
            <person name="Gubbala S."/>
            <person name="Hirani K."/>
            <person name="Jayaseelan J.C."/>
            <person name="Lara F."/>
            <person name="Munidasa M."/>
            <person name="Palculict T."/>
            <person name="Patil S."/>
            <person name="Pu L.-L."/>
            <person name="Saada N."/>
            <person name="Tang L."/>
            <person name="Weissenberger G."/>
            <person name="Zhu Y."/>
            <person name="Hemphill L."/>
            <person name="Shang Y."/>
            <person name="Youmans B."/>
            <person name="Ayvaz T."/>
            <person name="Ross M."/>
            <person name="Santibanez J."/>
            <person name="Aqrawi P."/>
            <person name="Gross S."/>
            <person name="Joshi V."/>
            <person name="Fowler G."/>
            <person name="Nazareth L."/>
            <person name="Reid J."/>
            <person name="Worley K."/>
            <person name="Petrosino J."/>
            <person name="Highlander S."/>
            <person name="Gibbs R."/>
        </authorList>
    </citation>
    <scope>NUCLEOTIDE SEQUENCE [LARGE SCALE GENOMIC DNA]</scope>
    <source>
        <strain evidence="1 2">DSM 4582</strain>
    </source>
</reference>
<keyword evidence="2" id="KW-1185">Reference proteome</keyword>
<organism evidence="1 2">
    <name type="scientific">Serratia odorifera DSM 4582</name>
    <dbReference type="NCBI Taxonomy" id="667129"/>
    <lineage>
        <taxon>Bacteria</taxon>
        <taxon>Pseudomonadati</taxon>
        <taxon>Pseudomonadota</taxon>
        <taxon>Gammaproteobacteria</taxon>
        <taxon>Enterobacterales</taxon>
        <taxon>Yersiniaceae</taxon>
        <taxon>Serratia</taxon>
    </lineage>
</organism>
<dbReference type="HOGENOM" id="CLU_1659540_0_0_6"/>
<dbReference type="AlphaFoldDB" id="D4E5D0"/>
<evidence type="ECO:0000313" key="2">
    <source>
        <dbReference type="Proteomes" id="UP000005723"/>
    </source>
</evidence>
<name>D4E5D0_SEROD</name>
<protein>
    <submittedName>
        <fullName evidence="1">Uncharacterized protein</fullName>
    </submittedName>
</protein>
<accession>D4E5D0</accession>
<dbReference type="Proteomes" id="UP000005723">
    <property type="component" value="Unassembled WGS sequence"/>
</dbReference>
<dbReference type="EMBL" id="ADBY01000050">
    <property type="protein sequence ID" value="EFE94946.1"/>
    <property type="molecule type" value="Genomic_DNA"/>
</dbReference>
<sequence>MLAARLTVRVSFPQFYFTDTFLMFAVVNTHHVKKVLIATLLLAGCASNANPVVSEVNAIAFPVNLAASGNNGDAASLQPLYRDNKRIIDQFSTQIRKTCIDPISQAEVLNIRSQARPAFDALTKLEQFGELNEMYLKQQNKDGLMQINTALKPLILPLS</sequence>